<comment type="caution">
    <text evidence="10">The sequence shown here is derived from an EMBL/GenBank/DDBJ whole genome shotgun (WGS) entry which is preliminary data.</text>
</comment>
<evidence type="ECO:0000313" key="10">
    <source>
        <dbReference type="EMBL" id="MDZ5758585.1"/>
    </source>
</evidence>
<accession>A0AAW9JPK8</accession>
<evidence type="ECO:0000313" key="11">
    <source>
        <dbReference type="Proteomes" id="UP001290462"/>
    </source>
</evidence>
<dbReference type="AlphaFoldDB" id="A0AAW9JPK8"/>
<comment type="similarity">
    <text evidence="5">Belongs to the soluble Thoeris ThsA family.</text>
</comment>
<gene>
    <name evidence="10" type="ORF">RAK27_07885</name>
</gene>
<organism evidence="10 11">
    <name type="scientific">Carnobacterium maltaromaticum</name>
    <name type="common">Carnobacterium piscicola</name>
    <dbReference type="NCBI Taxonomy" id="2751"/>
    <lineage>
        <taxon>Bacteria</taxon>
        <taxon>Bacillati</taxon>
        <taxon>Bacillota</taxon>
        <taxon>Bacilli</taxon>
        <taxon>Lactobacillales</taxon>
        <taxon>Carnobacteriaceae</taxon>
        <taxon>Carnobacterium</taxon>
    </lineage>
</organism>
<dbReference type="EMBL" id="JAVBVO010000003">
    <property type="protein sequence ID" value="MDZ5758585.1"/>
    <property type="molecule type" value="Genomic_DNA"/>
</dbReference>
<evidence type="ECO:0000256" key="7">
    <source>
        <dbReference type="ARBA" id="ARBA00047575"/>
    </source>
</evidence>
<dbReference type="RefSeq" id="WP_322808823.1">
    <property type="nucleotide sequence ID" value="NZ_JAVBVO010000003.1"/>
</dbReference>
<dbReference type="InterPro" id="IPR026590">
    <property type="entry name" value="Ssirtuin_cat_dom"/>
</dbReference>
<sequence length="476" mass="54911">MNRKTFVNKFVDAIEKGNSAIFAGAGLSMSQGYVSWSGLLKESASEIGLDVTKESDLVTVAQYYKNSQGGSRGLIDEMILEEFGKKVKVSRNHEILASLPIDTYWTTNYDHLIEDSLRNVQKTPSVKLNYKQLAKTQPDIDATVYKMHGDIDNVTDTVITRDDYERYDDKTYSLFKETLKGNLLTKTFLFLGFSFTDPNLERILTDIRWVIKDGGRPHYSIMKKVKKSDFEDENGDVDSEKYSYEKIKRELQIIDLKRFSINVLEVDSYDEITDVLNEIKNKYLKKTIYISGSAEVYEPFEKNDAEIYIEKLAYGLVEHKYKIVSGFGKGVGSFVINGVLSNKRKTGQRKIDNTLILKPFPQNSKKEWTEYRKEQISECGVCIFVFGNKYDEKKNIVFADGMEEEFDIAIEQGKIVIPIGYTGYISEKLFSKVLDNFDNYFKLEFKDEFIKIFKNKPNEVRVEKIVNEIISFIKKI</sequence>
<feature type="domain" description="Deacetylase sirtuin-type" evidence="9">
    <location>
        <begin position="1"/>
        <end position="287"/>
    </location>
</feature>
<dbReference type="InterPro" id="IPR041486">
    <property type="entry name" value="ThsA_STALD"/>
</dbReference>
<dbReference type="Proteomes" id="UP001290462">
    <property type="component" value="Unassembled WGS sequence"/>
</dbReference>
<keyword evidence="2" id="KW-0520">NAD</keyword>
<evidence type="ECO:0000256" key="5">
    <source>
        <dbReference type="ARBA" id="ARBA00035014"/>
    </source>
</evidence>
<reference evidence="10" key="1">
    <citation type="submission" date="2023-08" db="EMBL/GenBank/DDBJ databases">
        <title>Genomic characterization of piscicolin 126 produced by Carnobacterium maltaromaticum CM22 strain isolated from salmon (Salmo salar).</title>
        <authorList>
            <person name="Gonzalez-Gragera E."/>
            <person name="Garcia-Lopez J.D."/>
            <person name="Teso-Perez C."/>
            <person name="Gimenez-Hernandez I."/>
            <person name="Peralta-Sanchez J.M."/>
            <person name="Valdivia E."/>
            <person name="Montalban-Lopez M."/>
            <person name="Martin-Platero A.M."/>
            <person name="Banos A."/>
            <person name="Martinez-Bueno M."/>
        </authorList>
    </citation>
    <scope>NUCLEOTIDE SEQUENCE</scope>
    <source>
        <strain evidence="10">CM22</strain>
    </source>
</reference>
<protein>
    <recommendedName>
        <fullName evidence="6">NAD(+) hydrolase ThsA</fullName>
        <ecNumber evidence="4">3.2.2.5</ecNumber>
    </recommendedName>
</protein>
<proteinExistence type="inferred from homology"/>
<keyword evidence="3" id="KW-0051">Antiviral defense</keyword>
<dbReference type="GO" id="GO:0003953">
    <property type="term" value="F:NAD+ nucleosidase activity"/>
    <property type="evidence" value="ECO:0007669"/>
    <property type="project" value="UniProtKB-EC"/>
</dbReference>
<evidence type="ECO:0000259" key="9">
    <source>
        <dbReference type="PROSITE" id="PS50305"/>
    </source>
</evidence>
<evidence type="ECO:0000256" key="4">
    <source>
        <dbReference type="ARBA" id="ARBA00034327"/>
    </source>
</evidence>
<evidence type="ECO:0000256" key="8">
    <source>
        <dbReference type="PROSITE-ProRule" id="PRU00236"/>
    </source>
</evidence>
<dbReference type="GO" id="GO:0051607">
    <property type="term" value="P:defense response to virus"/>
    <property type="evidence" value="ECO:0007669"/>
    <property type="project" value="UniProtKB-KW"/>
</dbReference>
<dbReference type="Pfam" id="PF18185">
    <property type="entry name" value="STALD"/>
    <property type="match status" value="1"/>
</dbReference>
<comment type="catalytic activity">
    <reaction evidence="7">
        <text>NAD(+) + H2O = ADP-D-ribose + nicotinamide + H(+)</text>
        <dbReference type="Rhea" id="RHEA:16301"/>
        <dbReference type="ChEBI" id="CHEBI:15377"/>
        <dbReference type="ChEBI" id="CHEBI:15378"/>
        <dbReference type="ChEBI" id="CHEBI:17154"/>
        <dbReference type="ChEBI" id="CHEBI:57540"/>
        <dbReference type="ChEBI" id="CHEBI:57967"/>
        <dbReference type="EC" id="3.2.2.5"/>
    </reaction>
    <physiologicalReaction direction="left-to-right" evidence="7">
        <dbReference type="Rhea" id="RHEA:16302"/>
    </physiologicalReaction>
</comment>
<dbReference type="PROSITE" id="PS50305">
    <property type="entry name" value="SIRTUIN"/>
    <property type="match status" value="1"/>
</dbReference>
<comment type="caution">
    <text evidence="8">Lacks conserved residue(s) required for the propagation of feature annotation.</text>
</comment>
<name>A0AAW9JPK8_CARML</name>
<evidence type="ECO:0000256" key="3">
    <source>
        <dbReference type="ARBA" id="ARBA00023118"/>
    </source>
</evidence>
<dbReference type="SUPFAM" id="SSF52467">
    <property type="entry name" value="DHS-like NAD/FAD-binding domain"/>
    <property type="match status" value="1"/>
</dbReference>
<dbReference type="InterPro" id="IPR029035">
    <property type="entry name" value="DHS-like_NAD/FAD-binding_dom"/>
</dbReference>
<dbReference type="Pfam" id="PF13289">
    <property type="entry name" value="SIR2_2"/>
    <property type="match status" value="1"/>
</dbReference>
<keyword evidence="1" id="KW-0378">Hydrolase</keyword>
<evidence type="ECO:0000256" key="6">
    <source>
        <dbReference type="ARBA" id="ARBA00035033"/>
    </source>
</evidence>
<evidence type="ECO:0000256" key="1">
    <source>
        <dbReference type="ARBA" id="ARBA00022801"/>
    </source>
</evidence>
<evidence type="ECO:0000256" key="2">
    <source>
        <dbReference type="ARBA" id="ARBA00023027"/>
    </source>
</evidence>
<dbReference type="EC" id="3.2.2.5" evidence="4"/>